<feature type="signal peptide" evidence="6">
    <location>
        <begin position="1"/>
        <end position="22"/>
    </location>
</feature>
<keyword evidence="4 5" id="KW-0472">Membrane</keyword>
<feature type="transmembrane region" description="Helical" evidence="5">
    <location>
        <begin position="332"/>
        <end position="357"/>
    </location>
</feature>
<dbReference type="PANTHER" id="PTHR10924">
    <property type="entry name" value="MAJOR FACILITATOR SUPERFAMILY PROTEIN-RELATED"/>
    <property type="match status" value="1"/>
</dbReference>
<dbReference type="GO" id="GO:0022857">
    <property type="term" value="F:transmembrane transporter activity"/>
    <property type="evidence" value="ECO:0007669"/>
    <property type="project" value="InterPro"/>
</dbReference>
<dbReference type="SUPFAM" id="SSF103473">
    <property type="entry name" value="MFS general substrate transporter"/>
    <property type="match status" value="1"/>
</dbReference>
<reference evidence="7" key="1">
    <citation type="journal article" date="2020" name="J. Eukaryot. Microbiol.">
        <title>De novo Sequencing, Assembly and Annotation of the Transcriptome for the Free-Living Testate Amoeba Arcella intermedia.</title>
        <authorList>
            <person name="Ribeiro G.M."/>
            <person name="Porfirio-Sousa A.L."/>
            <person name="Maurer-Alcala X.X."/>
            <person name="Katz L.A."/>
            <person name="Lahr D.J.G."/>
        </authorList>
    </citation>
    <scope>NUCLEOTIDE SEQUENCE</scope>
</reference>
<dbReference type="AlphaFoldDB" id="A0A6B2L421"/>
<feature type="transmembrane region" description="Helical" evidence="5">
    <location>
        <begin position="403"/>
        <end position="422"/>
    </location>
</feature>
<feature type="transmembrane region" description="Helical" evidence="5">
    <location>
        <begin position="275"/>
        <end position="295"/>
    </location>
</feature>
<feature type="transmembrane region" description="Helical" evidence="5">
    <location>
        <begin position="369"/>
        <end position="391"/>
    </location>
</feature>
<feature type="transmembrane region" description="Helical" evidence="5">
    <location>
        <begin position="145"/>
        <end position="166"/>
    </location>
</feature>
<dbReference type="GO" id="GO:0016020">
    <property type="term" value="C:membrane"/>
    <property type="evidence" value="ECO:0007669"/>
    <property type="project" value="UniProtKB-SubCell"/>
</dbReference>
<proteinExistence type="predicted"/>
<evidence type="ECO:0000256" key="2">
    <source>
        <dbReference type="ARBA" id="ARBA00022692"/>
    </source>
</evidence>
<evidence type="ECO:0008006" key="8">
    <source>
        <dbReference type="Google" id="ProtNLM"/>
    </source>
</evidence>
<feature type="transmembrane region" description="Helical" evidence="5">
    <location>
        <begin position="236"/>
        <end position="255"/>
    </location>
</feature>
<evidence type="ECO:0000256" key="5">
    <source>
        <dbReference type="SAM" id="Phobius"/>
    </source>
</evidence>
<name>A0A6B2L421_9EUKA</name>
<feature type="transmembrane region" description="Helical" evidence="5">
    <location>
        <begin position="186"/>
        <end position="205"/>
    </location>
</feature>
<dbReference type="InterPro" id="IPR036259">
    <property type="entry name" value="MFS_trans_sf"/>
</dbReference>
<keyword evidence="2 5" id="KW-0812">Transmembrane</keyword>
<dbReference type="InterPro" id="IPR011701">
    <property type="entry name" value="MFS"/>
</dbReference>
<dbReference type="Pfam" id="PF07690">
    <property type="entry name" value="MFS_1"/>
    <property type="match status" value="1"/>
</dbReference>
<protein>
    <recommendedName>
        <fullName evidence="8">Major facilitator superfamily (MFS) profile domain-containing protein</fullName>
    </recommendedName>
</protein>
<evidence type="ECO:0000256" key="3">
    <source>
        <dbReference type="ARBA" id="ARBA00022989"/>
    </source>
</evidence>
<keyword evidence="6" id="KW-0732">Signal</keyword>
<organism evidence="7">
    <name type="scientific">Arcella intermedia</name>
    <dbReference type="NCBI Taxonomy" id="1963864"/>
    <lineage>
        <taxon>Eukaryota</taxon>
        <taxon>Amoebozoa</taxon>
        <taxon>Tubulinea</taxon>
        <taxon>Elardia</taxon>
        <taxon>Arcellinida</taxon>
        <taxon>Sphaerothecina</taxon>
        <taxon>Arcellidae</taxon>
        <taxon>Arcella</taxon>
    </lineage>
</organism>
<sequence length="436" mass="47872">MRVYRWRWVMLLIIFLTNLANGSLWVTFAPIDKATAYYYDISPQVVNLLSIVFMVAYVPLGFVSQWFLDHKSFRFGVILGAWLTTIGAWLRYLSSKFFNHTGAGALSLLFAGQTLAAFAQPFLLNAPPKMATMWFSVEGRATADMVGTIGNILGVGVAQAISPILANIQVKNTTNGPVDDPQSMDFMLMIFAIICSVACVITTIGTREKPPSPPSHSAYQKATPFLEGIKQMYSNVPYLIVLGTFAVGLGVFNTMTTVLEEVVSPIGIDEDHAGYLGAIIVGVGLVTSGITAPILDKYHKYKELYVFAFFIAVASFVWFSLVMYFIPMPSFLLLSFPCATLGIAAFVILPTALELCIEITYPIAPATSVGFLWMMGQVVGIASSFACTALQSKEAPYSMQNSLWFMIAIVSLGCLASLLLLWPYRPTYFRLQSEHS</sequence>
<dbReference type="InterPro" id="IPR049680">
    <property type="entry name" value="FLVCR1-2_SLC49-like"/>
</dbReference>
<feature type="chain" id="PRO_5025579659" description="Major facilitator superfamily (MFS) profile domain-containing protein" evidence="6">
    <location>
        <begin position="23"/>
        <end position="436"/>
    </location>
</feature>
<feature type="transmembrane region" description="Helical" evidence="5">
    <location>
        <begin position="105"/>
        <end position="124"/>
    </location>
</feature>
<keyword evidence="3 5" id="KW-1133">Transmembrane helix</keyword>
<feature type="transmembrane region" description="Helical" evidence="5">
    <location>
        <begin position="46"/>
        <end position="68"/>
    </location>
</feature>
<accession>A0A6B2L421</accession>
<feature type="transmembrane region" description="Helical" evidence="5">
    <location>
        <begin position="304"/>
        <end position="326"/>
    </location>
</feature>
<dbReference type="Gene3D" id="1.20.1250.20">
    <property type="entry name" value="MFS general substrate transporter like domains"/>
    <property type="match status" value="2"/>
</dbReference>
<dbReference type="PANTHER" id="PTHR10924:SF6">
    <property type="entry name" value="SOLUTE CARRIER FAMILY 49 MEMBER A3"/>
    <property type="match status" value="1"/>
</dbReference>
<evidence type="ECO:0000256" key="6">
    <source>
        <dbReference type="SAM" id="SignalP"/>
    </source>
</evidence>
<evidence type="ECO:0000256" key="4">
    <source>
        <dbReference type="ARBA" id="ARBA00023136"/>
    </source>
</evidence>
<evidence type="ECO:0000313" key="7">
    <source>
        <dbReference type="EMBL" id="NDV31724.1"/>
    </source>
</evidence>
<evidence type="ECO:0000256" key="1">
    <source>
        <dbReference type="ARBA" id="ARBA00004141"/>
    </source>
</evidence>
<dbReference type="EMBL" id="GIBP01002755">
    <property type="protein sequence ID" value="NDV31724.1"/>
    <property type="molecule type" value="Transcribed_RNA"/>
</dbReference>
<comment type="subcellular location">
    <subcellularLocation>
        <location evidence="1">Membrane</location>
        <topology evidence="1">Multi-pass membrane protein</topology>
    </subcellularLocation>
</comment>
<feature type="transmembrane region" description="Helical" evidence="5">
    <location>
        <begin position="75"/>
        <end position="93"/>
    </location>
</feature>